<feature type="region of interest" description="Disordered" evidence="2">
    <location>
        <begin position="1"/>
        <end position="21"/>
    </location>
</feature>
<evidence type="ECO:0000256" key="1">
    <source>
        <dbReference type="SAM" id="Coils"/>
    </source>
</evidence>
<dbReference type="InterPro" id="IPR049964">
    <property type="entry name" value="NanA_rpt"/>
</dbReference>
<reference evidence="3 4" key="1">
    <citation type="submission" date="2013-06" db="EMBL/GenBank/DDBJ databases">
        <title>Genome sequencing of Streptococcus mitis strains.</title>
        <authorList>
            <person name="Ikryannikova L.N."/>
            <person name="Ilina E.N."/>
            <person name="Kostryukova E.S."/>
            <person name="Semashko T.A."/>
            <person name="Savinova T.A."/>
            <person name="Karpova I.Y."/>
            <person name="Larin A.K."/>
            <person name="Ischenko D.S."/>
            <person name="Dubovickaya V.A."/>
            <person name="Sidorenko S.V."/>
            <person name="Govorun V.M."/>
        </authorList>
    </citation>
    <scope>NUCLEOTIDE SEQUENCE [LARGE SCALE GENOMIC DNA]</scope>
    <source>
        <strain evidence="3 4">18/56</strain>
    </source>
</reference>
<evidence type="ECO:0000256" key="2">
    <source>
        <dbReference type="SAM" id="MobiDB-lite"/>
    </source>
</evidence>
<organism evidence="3 4">
    <name type="scientific">Streptococcus mitis 18/56</name>
    <dbReference type="NCBI Taxonomy" id="1340485"/>
    <lineage>
        <taxon>Bacteria</taxon>
        <taxon>Bacillati</taxon>
        <taxon>Bacillota</taxon>
        <taxon>Bacilli</taxon>
        <taxon>Lactobacillales</taxon>
        <taxon>Streptococcaceae</taxon>
        <taxon>Streptococcus</taxon>
        <taxon>Streptococcus mitis group</taxon>
    </lineage>
</organism>
<dbReference type="EMBL" id="ATAA01000013">
    <property type="protein sequence ID" value="EPR94556.1"/>
    <property type="molecule type" value="Genomic_DNA"/>
</dbReference>
<name>S7XG56_STRMT</name>
<feature type="non-terminal residue" evidence="3">
    <location>
        <position position="319"/>
    </location>
</feature>
<feature type="compositionally biased region" description="Low complexity" evidence="2">
    <location>
        <begin position="305"/>
        <end position="319"/>
    </location>
</feature>
<dbReference type="Proteomes" id="UP000014970">
    <property type="component" value="Unassembled WGS sequence"/>
</dbReference>
<comment type="caution">
    <text evidence="3">The sequence shown here is derived from an EMBL/GenBank/DDBJ whole genome shotgun (WGS) entry which is preliminary data.</text>
</comment>
<dbReference type="NCBIfam" id="NF043031">
    <property type="entry name" value="SIALI-17"/>
    <property type="match status" value="1"/>
</dbReference>
<sequence length="319" mass="33651">MKKKAEDKVNKDDSIKPEDKAKAIEEAKAEIGKEALLKAIEDGVLTATQAVDEFLNDANTKDKAPEAYKTKELTADETKKIDEAAQKEASKPIVKKLTDIADDLAEKIEKLTKEAEEDKADATEKAKVVEEKNAALEKQKETLEKAKTALETAKKNNADQAIQDGLQDAVTKLEASVASAKTAADEAQAKFDEVNEAVKAYKSAIDELTDDYNTTLGYIENLKEVPKGEEPKDFSGGVNPSDAPSDDAKQPDEVPTAPNAPGFSGGVNPGASPSGDNGSDFNGGVNDATPPTVADAPEYSGGVNAADAPVAEVAPEFTG</sequence>
<feature type="region of interest" description="Disordered" evidence="2">
    <location>
        <begin position="223"/>
        <end position="319"/>
    </location>
</feature>
<proteinExistence type="predicted"/>
<evidence type="ECO:0000313" key="3">
    <source>
        <dbReference type="EMBL" id="EPR94556.1"/>
    </source>
</evidence>
<protein>
    <submittedName>
        <fullName evidence="3">Uncharacterized protein</fullName>
    </submittedName>
</protein>
<accession>S7XG56</accession>
<feature type="compositionally biased region" description="Basic and acidic residues" evidence="2">
    <location>
        <begin position="223"/>
        <end position="233"/>
    </location>
</feature>
<keyword evidence="1" id="KW-0175">Coiled coil</keyword>
<dbReference type="AlphaFoldDB" id="S7XG56"/>
<evidence type="ECO:0000313" key="4">
    <source>
        <dbReference type="Proteomes" id="UP000014970"/>
    </source>
</evidence>
<gene>
    <name evidence="3" type="ORF">M059_07175</name>
</gene>
<feature type="coiled-coil region" evidence="1">
    <location>
        <begin position="94"/>
        <end position="211"/>
    </location>
</feature>